<evidence type="ECO:0000256" key="1">
    <source>
        <dbReference type="ARBA" id="ARBA00007806"/>
    </source>
</evidence>
<reference evidence="6 7" key="1">
    <citation type="submission" date="2018-01" db="EMBL/GenBank/DDBJ databases">
        <authorList>
            <person name="Gaut B.S."/>
            <person name="Morton B.R."/>
            <person name="Clegg M.T."/>
            <person name="Duvall M.R."/>
        </authorList>
    </citation>
    <scope>NUCLEOTIDE SEQUENCE [LARGE SCALE GENOMIC DNA]</scope>
    <source>
        <strain evidence="6">GP69</strain>
    </source>
</reference>
<gene>
    <name evidence="6" type="primary">yicI_1</name>
    <name evidence="6" type="ORF">AMURIS_00480</name>
</gene>
<organism evidence="6 7">
    <name type="scientific">Acetatifactor muris</name>
    <dbReference type="NCBI Taxonomy" id="879566"/>
    <lineage>
        <taxon>Bacteria</taxon>
        <taxon>Bacillati</taxon>
        <taxon>Bacillota</taxon>
        <taxon>Clostridia</taxon>
        <taxon>Lachnospirales</taxon>
        <taxon>Lachnospiraceae</taxon>
        <taxon>Acetatifactor</taxon>
    </lineage>
</organism>
<keyword evidence="7" id="KW-1185">Reference proteome</keyword>
<keyword evidence="2 6" id="KW-0326">Glycosidase</keyword>
<dbReference type="GO" id="GO:0005975">
    <property type="term" value="P:carbohydrate metabolic process"/>
    <property type="evidence" value="ECO:0007669"/>
    <property type="project" value="InterPro"/>
</dbReference>
<dbReference type="AlphaFoldDB" id="A0A2K4ZBD7"/>
<evidence type="ECO:0000256" key="2">
    <source>
        <dbReference type="RuleBase" id="RU361185"/>
    </source>
</evidence>
<evidence type="ECO:0000259" key="3">
    <source>
        <dbReference type="Pfam" id="PF01055"/>
    </source>
</evidence>
<dbReference type="Gene3D" id="2.60.40.1180">
    <property type="entry name" value="Golgi alpha-mannosidase II"/>
    <property type="match status" value="1"/>
</dbReference>
<dbReference type="CDD" id="cd14752">
    <property type="entry name" value="GH31_N"/>
    <property type="match status" value="1"/>
</dbReference>
<dbReference type="SUPFAM" id="SSF51445">
    <property type="entry name" value="(Trans)glycosidases"/>
    <property type="match status" value="1"/>
</dbReference>
<feature type="domain" description="Glycoside hydrolase family 31 TIM barrel" evidence="3">
    <location>
        <begin position="237"/>
        <end position="575"/>
    </location>
</feature>
<dbReference type="GO" id="GO:0061634">
    <property type="term" value="F:alpha-D-xyloside xylohydrolase"/>
    <property type="evidence" value="ECO:0007669"/>
    <property type="project" value="UniProtKB-EC"/>
</dbReference>
<dbReference type="InterPro" id="IPR025887">
    <property type="entry name" value="Glyco_hydro_31_N_dom"/>
</dbReference>
<evidence type="ECO:0000259" key="4">
    <source>
        <dbReference type="Pfam" id="PF13802"/>
    </source>
</evidence>
<sequence length="674" mass="78304">MFIKEQNRLCIKDEFGLRWIEPWGADALRVRATPLKGFEDDTDISALLDVEQPQIEIQIEDGTASVTNGNIVCEINEAQVLCFKDRSGKLLLEEYIRDRNHRQYKKGDEMFNSALEIYPRCFQPHLMTDQFKLTMSFEAYEDEKIFGMGQYQMPYLDLKGCKLELAHRNSQASIPFAISSRGYGFLWNNPAIGSVSFGKNRTEWVAESTKKLDYWIVAKDTPAEIEEAYADVVGKAPMMPEYGTGFWQCKLRYLTQDEILTVAREYKKRNLPISVIVVDFFHWTAQGDWKFDPVYWPDPAEMVRELREMGIELMVSIWPTAEKSSENYAEIAENGYLIHSDAGVRGNYLGDVNIVDFTNPEARNYVWSKIRQNYYDKGIKLFWLDEAEPEIQRYEYRFFRFHRGSDMEIGNIYPKEYARMAYEGMEQAGQENILNLVRCAWAGSQKYGTLIWSGDIDSSFRALRDQFAAGLNMGLAGMPWWTTDIGGFHGGNIYDDKFKECIIRWFQYATFCPVMRMHGSRLPFVEKESPYAVEGSMSRRLFSGSDNEVWSYGEEALAIFTKYMMLREKMRPYLTELMKEAHEKGTPVIRTLFYEYPDDRTAWQISDEFMLGSKILIAPVLYEDMRKRQVYLPEGNWRNINDGKVYAGGAEYIFDAPLEEIPVFLKDGCLSELM</sequence>
<dbReference type="SUPFAM" id="SSF74650">
    <property type="entry name" value="Galactose mutarotase-like"/>
    <property type="match status" value="1"/>
</dbReference>
<dbReference type="Proteomes" id="UP000236311">
    <property type="component" value="Unassembled WGS sequence"/>
</dbReference>
<name>A0A2K4ZBD7_9FIRM</name>
<dbReference type="GO" id="GO:0030246">
    <property type="term" value="F:carbohydrate binding"/>
    <property type="evidence" value="ECO:0007669"/>
    <property type="project" value="InterPro"/>
</dbReference>
<dbReference type="PANTHER" id="PTHR43863">
    <property type="entry name" value="HYDROLASE, PUTATIVE (AFU_ORTHOLOGUE AFUA_1G03140)-RELATED"/>
    <property type="match status" value="1"/>
</dbReference>
<dbReference type="SUPFAM" id="SSF51011">
    <property type="entry name" value="Glycosyl hydrolase domain"/>
    <property type="match status" value="1"/>
</dbReference>
<dbReference type="InterPro" id="IPR048395">
    <property type="entry name" value="Glyco_hydro_31_C"/>
</dbReference>
<dbReference type="Pfam" id="PF21365">
    <property type="entry name" value="Glyco_hydro_31_3rd"/>
    <property type="match status" value="1"/>
</dbReference>
<dbReference type="CDD" id="cd06591">
    <property type="entry name" value="GH31_xylosidase_XylS"/>
    <property type="match status" value="1"/>
</dbReference>
<evidence type="ECO:0000313" key="7">
    <source>
        <dbReference type="Proteomes" id="UP000236311"/>
    </source>
</evidence>
<dbReference type="EC" id="3.2.1.177" evidence="6"/>
<dbReference type="InterPro" id="IPR051816">
    <property type="entry name" value="Glycosyl_Hydrolase_31"/>
</dbReference>
<keyword evidence="2 6" id="KW-0378">Hydrolase</keyword>
<evidence type="ECO:0000313" key="6">
    <source>
        <dbReference type="EMBL" id="SOY27775.1"/>
    </source>
</evidence>
<feature type="domain" description="Glycoside hydrolase family 31 N-terminal" evidence="4">
    <location>
        <begin position="28"/>
        <end position="192"/>
    </location>
</feature>
<evidence type="ECO:0000259" key="5">
    <source>
        <dbReference type="Pfam" id="PF21365"/>
    </source>
</evidence>
<accession>A0A2K4ZBD7</accession>
<dbReference type="InterPro" id="IPR017853">
    <property type="entry name" value="GH"/>
</dbReference>
<dbReference type="Pfam" id="PF13802">
    <property type="entry name" value="Gal_mutarotas_2"/>
    <property type="match status" value="1"/>
</dbReference>
<dbReference type="InterPro" id="IPR011013">
    <property type="entry name" value="Gal_mutarotase_sf_dom"/>
</dbReference>
<dbReference type="Gene3D" id="3.20.20.80">
    <property type="entry name" value="Glycosidases"/>
    <property type="match status" value="1"/>
</dbReference>
<protein>
    <submittedName>
        <fullName evidence="6">Alpha-xylosidase</fullName>
        <ecNumber evidence="6">3.2.1.177</ecNumber>
    </submittedName>
</protein>
<dbReference type="Gene3D" id="2.60.40.1760">
    <property type="entry name" value="glycosyl hydrolase (family 31)"/>
    <property type="match status" value="1"/>
</dbReference>
<dbReference type="EMBL" id="OFSM01000002">
    <property type="protein sequence ID" value="SOY27775.1"/>
    <property type="molecule type" value="Genomic_DNA"/>
</dbReference>
<dbReference type="PANTHER" id="PTHR43863:SF2">
    <property type="entry name" value="MALTASE-GLUCOAMYLASE"/>
    <property type="match status" value="1"/>
</dbReference>
<feature type="domain" description="Glycosyl hydrolase family 31 C-terminal" evidence="5">
    <location>
        <begin position="585"/>
        <end position="668"/>
    </location>
</feature>
<comment type="similarity">
    <text evidence="1 2">Belongs to the glycosyl hydrolase 31 family.</text>
</comment>
<proteinExistence type="inferred from homology"/>
<dbReference type="OrthoDB" id="176168at2"/>
<dbReference type="InterPro" id="IPR000322">
    <property type="entry name" value="Glyco_hydro_31_TIM"/>
</dbReference>
<dbReference type="InterPro" id="IPR013780">
    <property type="entry name" value="Glyco_hydro_b"/>
</dbReference>
<dbReference type="Pfam" id="PF01055">
    <property type="entry name" value="Glyco_hydro_31_2nd"/>
    <property type="match status" value="1"/>
</dbReference>
<dbReference type="RefSeq" id="WP_103237884.1">
    <property type="nucleotide sequence ID" value="NZ_JANJZD010000002.1"/>
</dbReference>